<organism evidence="1">
    <name type="scientific">marine sediment metagenome</name>
    <dbReference type="NCBI Taxonomy" id="412755"/>
    <lineage>
        <taxon>unclassified sequences</taxon>
        <taxon>metagenomes</taxon>
        <taxon>ecological metagenomes</taxon>
    </lineage>
</organism>
<sequence length="122" mass="14431">MDFITITPETELKDITLKKIGTRLNDWIHLMFYPNKFEIKCFYDRKIEKDDFIAPVNVGKFYNALLILFSEMIISDTPRKKESLLLLIMKSLNNFSAIDFSQLYKKLDEKLVLEANKEWGTE</sequence>
<accession>A0A0F9KZ18</accession>
<name>A0A0F9KZ18_9ZZZZ</name>
<evidence type="ECO:0000313" key="1">
    <source>
        <dbReference type="EMBL" id="KKM87549.1"/>
    </source>
</evidence>
<dbReference type="AlphaFoldDB" id="A0A0F9KZ18"/>
<gene>
    <name evidence="1" type="ORF">LCGC14_1267750</name>
</gene>
<reference evidence="1" key="1">
    <citation type="journal article" date="2015" name="Nature">
        <title>Complex archaea that bridge the gap between prokaryotes and eukaryotes.</title>
        <authorList>
            <person name="Spang A."/>
            <person name="Saw J.H."/>
            <person name="Jorgensen S.L."/>
            <person name="Zaremba-Niedzwiedzka K."/>
            <person name="Martijn J."/>
            <person name="Lind A.E."/>
            <person name="van Eijk R."/>
            <person name="Schleper C."/>
            <person name="Guy L."/>
            <person name="Ettema T.J."/>
        </authorList>
    </citation>
    <scope>NUCLEOTIDE SEQUENCE</scope>
</reference>
<proteinExistence type="predicted"/>
<comment type="caution">
    <text evidence="1">The sequence shown here is derived from an EMBL/GenBank/DDBJ whole genome shotgun (WGS) entry which is preliminary data.</text>
</comment>
<protein>
    <submittedName>
        <fullName evidence="1">Uncharacterized protein</fullName>
    </submittedName>
</protein>
<dbReference type="EMBL" id="LAZR01007085">
    <property type="protein sequence ID" value="KKM87549.1"/>
    <property type="molecule type" value="Genomic_DNA"/>
</dbReference>